<accession>A0A286U9P1</accession>
<sequence length="132" mass="14816">MISGRQFLYSVASTTGNKKVRPLPIPPQAIPSPNIGPASSNPKPNRDHNGYVRDTTRSRPFGPRQPSSPVSLARKPAIRKKSNAVSARKQCDYHSYSGNGKWTSFERNEAFNGGHWVESTRIRTTFDQRRIH</sequence>
<proteinExistence type="predicted"/>
<dbReference type="EMBL" id="NBII01000008">
    <property type="protein sequence ID" value="PAV16283.1"/>
    <property type="molecule type" value="Genomic_DNA"/>
</dbReference>
<protein>
    <submittedName>
        <fullName evidence="2">Uncharacterized protein</fullName>
    </submittedName>
</protein>
<dbReference type="InParanoid" id="A0A286U9P1"/>
<keyword evidence="3" id="KW-1185">Reference proteome</keyword>
<organism evidence="2 3">
    <name type="scientific">Pyrrhoderma noxium</name>
    <dbReference type="NCBI Taxonomy" id="2282107"/>
    <lineage>
        <taxon>Eukaryota</taxon>
        <taxon>Fungi</taxon>
        <taxon>Dikarya</taxon>
        <taxon>Basidiomycota</taxon>
        <taxon>Agaricomycotina</taxon>
        <taxon>Agaricomycetes</taxon>
        <taxon>Hymenochaetales</taxon>
        <taxon>Hymenochaetaceae</taxon>
        <taxon>Pyrrhoderma</taxon>
    </lineage>
</organism>
<name>A0A286U9P1_9AGAM</name>
<comment type="caution">
    <text evidence="2">The sequence shown here is derived from an EMBL/GenBank/DDBJ whole genome shotgun (WGS) entry which is preliminary data.</text>
</comment>
<reference evidence="2 3" key="1">
    <citation type="journal article" date="2017" name="Mol. Ecol.">
        <title>Comparative and population genomic landscape of Phellinus noxius: A hypervariable fungus causing root rot in trees.</title>
        <authorList>
            <person name="Chung C.L."/>
            <person name="Lee T.J."/>
            <person name="Akiba M."/>
            <person name="Lee H.H."/>
            <person name="Kuo T.H."/>
            <person name="Liu D."/>
            <person name="Ke H.M."/>
            <person name="Yokoi T."/>
            <person name="Roa M.B."/>
            <person name="Lu M.J."/>
            <person name="Chang Y.Y."/>
            <person name="Ann P.J."/>
            <person name="Tsai J.N."/>
            <person name="Chen C.Y."/>
            <person name="Tzean S.S."/>
            <person name="Ota Y."/>
            <person name="Hattori T."/>
            <person name="Sahashi N."/>
            <person name="Liou R.F."/>
            <person name="Kikuchi T."/>
            <person name="Tsai I.J."/>
        </authorList>
    </citation>
    <scope>NUCLEOTIDE SEQUENCE [LARGE SCALE GENOMIC DNA]</scope>
    <source>
        <strain evidence="2 3">FFPRI411160</strain>
    </source>
</reference>
<dbReference type="Proteomes" id="UP000217199">
    <property type="component" value="Unassembled WGS sequence"/>
</dbReference>
<feature type="region of interest" description="Disordered" evidence="1">
    <location>
        <begin position="14"/>
        <end position="86"/>
    </location>
</feature>
<evidence type="ECO:0000313" key="2">
    <source>
        <dbReference type="EMBL" id="PAV16283.1"/>
    </source>
</evidence>
<dbReference type="AlphaFoldDB" id="A0A286U9P1"/>
<gene>
    <name evidence="2" type="ORF">PNOK_0790300</name>
</gene>
<evidence type="ECO:0000256" key="1">
    <source>
        <dbReference type="SAM" id="MobiDB-lite"/>
    </source>
</evidence>
<evidence type="ECO:0000313" key="3">
    <source>
        <dbReference type="Proteomes" id="UP000217199"/>
    </source>
</evidence>
<feature type="compositionally biased region" description="Basic and acidic residues" evidence="1">
    <location>
        <begin position="44"/>
        <end position="57"/>
    </location>
</feature>